<dbReference type="AlphaFoldDB" id="A0A9D2BMZ6"/>
<dbReference type="Proteomes" id="UP000886724">
    <property type="component" value="Unassembled WGS sequence"/>
</dbReference>
<name>A0A9D2BMZ6_9FIRM</name>
<proteinExistence type="predicted"/>
<accession>A0A9D2BMZ6</accession>
<gene>
    <name evidence="1" type="ORF">H9980_08405</name>
</gene>
<evidence type="ECO:0000313" key="1">
    <source>
        <dbReference type="EMBL" id="HIX81973.1"/>
    </source>
</evidence>
<dbReference type="EMBL" id="DXET01000184">
    <property type="protein sequence ID" value="HIX81973.1"/>
    <property type="molecule type" value="Genomic_DNA"/>
</dbReference>
<sequence length="126" mass="15068">MNKRLIKEECYLDMLEDEINSVDAVLNYIDKLKEKKGVFDDEVIQKDLIHSYFDLELALASLCILLRKMSENMFIHIDEEIRRDINSIIHSNKFEYHDHEKIYVYSKKGKEPIELSRLMQFARSIL</sequence>
<reference evidence="1" key="2">
    <citation type="submission" date="2021-04" db="EMBL/GenBank/DDBJ databases">
        <authorList>
            <person name="Gilroy R."/>
        </authorList>
    </citation>
    <scope>NUCLEOTIDE SEQUENCE</scope>
    <source>
        <strain evidence="1">ChiGjej1B1-14440</strain>
    </source>
</reference>
<reference evidence="1" key="1">
    <citation type="journal article" date="2021" name="PeerJ">
        <title>Extensive microbial diversity within the chicken gut microbiome revealed by metagenomics and culture.</title>
        <authorList>
            <person name="Gilroy R."/>
            <person name="Ravi A."/>
            <person name="Getino M."/>
            <person name="Pursley I."/>
            <person name="Horton D.L."/>
            <person name="Alikhan N.F."/>
            <person name="Baker D."/>
            <person name="Gharbi K."/>
            <person name="Hall N."/>
            <person name="Watson M."/>
            <person name="Adriaenssens E.M."/>
            <person name="Foster-Nyarko E."/>
            <person name="Jarju S."/>
            <person name="Secka A."/>
            <person name="Antonio M."/>
            <person name="Oren A."/>
            <person name="Chaudhuri R.R."/>
            <person name="La Ragione R."/>
            <person name="Hildebrand F."/>
            <person name="Pallen M.J."/>
        </authorList>
    </citation>
    <scope>NUCLEOTIDE SEQUENCE</scope>
    <source>
        <strain evidence="1">ChiGjej1B1-14440</strain>
    </source>
</reference>
<comment type="caution">
    <text evidence="1">The sequence shown here is derived from an EMBL/GenBank/DDBJ whole genome shotgun (WGS) entry which is preliminary data.</text>
</comment>
<organism evidence="1 2">
    <name type="scientific">Candidatus Erysipelatoclostridium merdavium</name>
    <dbReference type="NCBI Taxonomy" id="2838566"/>
    <lineage>
        <taxon>Bacteria</taxon>
        <taxon>Bacillati</taxon>
        <taxon>Bacillota</taxon>
        <taxon>Erysipelotrichia</taxon>
        <taxon>Erysipelotrichales</taxon>
        <taxon>Erysipelotrichales incertae sedis</taxon>
    </lineage>
</organism>
<evidence type="ECO:0000313" key="2">
    <source>
        <dbReference type="Proteomes" id="UP000886724"/>
    </source>
</evidence>
<protein>
    <submittedName>
        <fullName evidence="1">Uncharacterized protein</fullName>
    </submittedName>
</protein>